<evidence type="ECO:0008006" key="4">
    <source>
        <dbReference type="Google" id="ProtNLM"/>
    </source>
</evidence>
<feature type="transmembrane region" description="Helical" evidence="1">
    <location>
        <begin position="55"/>
        <end position="78"/>
    </location>
</feature>
<proteinExistence type="predicted"/>
<evidence type="ECO:0000313" key="2">
    <source>
        <dbReference type="EMBL" id="MEN3749304.1"/>
    </source>
</evidence>
<organism evidence="2 3">
    <name type="scientific">Sphingomonas rustica</name>
    <dbReference type="NCBI Taxonomy" id="3103142"/>
    <lineage>
        <taxon>Bacteria</taxon>
        <taxon>Pseudomonadati</taxon>
        <taxon>Pseudomonadota</taxon>
        <taxon>Alphaproteobacteria</taxon>
        <taxon>Sphingomonadales</taxon>
        <taxon>Sphingomonadaceae</taxon>
        <taxon>Sphingomonas</taxon>
    </lineage>
</organism>
<reference evidence="2 3" key="1">
    <citation type="submission" date="2024-05" db="EMBL/GenBank/DDBJ databases">
        <title>Sphingomonas sp. HF-S3 16S ribosomal RNA gene Genome sequencing and assembly.</title>
        <authorList>
            <person name="Lee H."/>
        </authorList>
    </citation>
    <scope>NUCLEOTIDE SEQUENCE [LARGE SCALE GENOMIC DNA]</scope>
    <source>
        <strain evidence="2 3">HF-S3</strain>
    </source>
</reference>
<protein>
    <recommendedName>
        <fullName evidence="4">Glycerophosphoryl diester phosphodiesterase membrane domain-containing protein</fullName>
    </recommendedName>
</protein>
<dbReference type="Proteomes" id="UP001427805">
    <property type="component" value="Unassembled WGS sequence"/>
</dbReference>
<keyword evidence="1" id="KW-0812">Transmembrane</keyword>
<feature type="transmembrane region" description="Helical" evidence="1">
    <location>
        <begin position="98"/>
        <end position="124"/>
    </location>
</feature>
<dbReference type="RefSeq" id="WP_346248348.1">
    <property type="nucleotide sequence ID" value="NZ_JBDIZK010000013.1"/>
</dbReference>
<comment type="caution">
    <text evidence="2">The sequence shown here is derived from an EMBL/GenBank/DDBJ whole genome shotgun (WGS) entry which is preliminary data.</text>
</comment>
<feature type="transmembrane region" description="Helical" evidence="1">
    <location>
        <begin position="136"/>
        <end position="160"/>
    </location>
</feature>
<feature type="transmembrane region" description="Helical" evidence="1">
    <location>
        <begin position="200"/>
        <end position="224"/>
    </location>
</feature>
<name>A0ABV0BCQ7_9SPHN</name>
<evidence type="ECO:0000313" key="3">
    <source>
        <dbReference type="Proteomes" id="UP001427805"/>
    </source>
</evidence>
<sequence>MAGVKMGTVWDRTSDFVADNLSRILPVALVAFFIPFSITGNLSPLLDQADMRLSLVLLLVMVALSVLALWGSLALTAMVVRPNGDAPRTALRCLGPALLVWLLLFVLLAALVAPLGIGLALAGIDPTGIRPMPGTVSIGAGLGWAMALYFLAMLAVSFWLSARLALINSAIVGDRLGIGAIGRSFRLTAGLSWRLMGVGILYIIVSNVAALAAQTVFGSVLALIMEDAAPFSLASILTSIAVAAVQTGFCVLAPLFTAMLYLGRVPEHGAA</sequence>
<feature type="transmembrane region" description="Helical" evidence="1">
    <location>
        <begin position="236"/>
        <end position="262"/>
    </location>
</feature>
<accession>A0ABV0BCQ7</accession>
<feature type="transmembrane region" description="Helical" evidence="1">
    <location>
        <begin position="24"/>
        <end position="43"/>
    </location>
</feature>
<evidence type="ECO:0000256" key="1">
    <source>
        <dbReference type="SAM" id="Phobius"/>
    </source>
</evidence>
<dbReference type="EMBL" id="JBDIZK010000013">
    <property type="protein sequence ID" value="MEN3749304.1"/>
    <property type="molecule type" value="Genomic_DNA"/>
</dbReference>
<gene>
    <name evidence="2" type="ORF">TPR58_19175</name>
</gene>
<keyword evidence="1" id="KW-1133">Transmembrane helix</keyword>
<keyword evidence="1" id="KW-0472">Membrane</keyword>
<keyword evidence="3" id="KW-1185">Reference proteome</keyword>